<proteinExistence type="predicted"/>
<dbReference type="AlphaFoldDB" id="A0A7R9B5W5"/>
<evidence type="ECO:0000256" key="1">
    <source>
        <dbReference type="SAM" id="MobiDB-lite"/>
    </source>
</evidence>
<feature type="compositionally biased region" description="Low complexity" evidence="1">
    <location>
        <begin position="113"/>
        <end position="130"/>
    </location>
</feature>
<dbReference type="EMBL" id="OC008114">
    <property type="protein sequence ID" value="CAD7266986.1"/>
    <property type="molecule type" value="Genomic_DNA"/>
</dbReference>
<protein>
    <submittedName>
        <fullName evidence="2">Uncharacterized protein</fullName>
    </submittedName>
</protein>
<feature type="region of interest" description="Disordered" evidence="1">
    <location>
        <begin position="113"/>
        <end position="185"/>
    </location>
</feature>
<gene>
    <name evidence="2" type="ORF">TSIB3V08_LOCUS11000</name>
</gene>
<sequence>MIGMLRKFLSQDAPSSAKEIKVIFPVVEHSFIPPDRIFGHIKSEVKKHSTLLTDKDYINIIGSHATVIRLGKDCPVLEWKEAVSPVVKEPGQEESPLRKKVSNLIQLELSVVTSQTSPTTTTTITATPSDTEVRPRGRPRKTPLVPEDASKSYGGPSSGSRFDASQPRPVTMENQPARRKEVTNPPNVIGAPLPLIEYYIRGHVQVPIRANLLLPSVEGRTTASSRIEDHVDHEVRGVGYIAILGRMTHFDDNYKVWAVGSTAAMDRTMDFN</sequence>
<organism evidence="2">
    <name type="scientific">Timema shepardi</name>
    <name type="common">Walking stick</name>
    <dbReference type="NCBI Taxonomy" id="629360"/>
    <lineage>
        <taxon>Eukaryota</taxon>
        <taxon>Metazoa</taxon>
        <taxon>Ecdysozoa</taxon>
        <taxon>Arthropoda</taxon>
        <taxon>Hexapoda</taxon>
        <taxon>Insecta</taxon>
        <taxon>Pterygota</taxon>
        <taxon>Neoptera</taxon>
        <taxon>Polyneoptera</taxon>
        <taxon>Phasmatodea</taxon>
        <taxon>Timematodea</taxon>
        <taxon>Timematoidea</taxon>
        <taxon>Timematidae</taxon>
        <taxon>Timema</taxon>
    </lineage>
</organism>
<reference evidence="2" key="1">
    <citation type="submission" date="2020-11" db="EMBL/GenBank/DDBJ databases">
        <authorList>
            <person name="Tran Van P."/>
        </authorList>
    </citation>
    <scope>NUCLEOTIDE SEQUENCE</scope>
</reference>
<accession>A0A7R9B5W5</accession>
<evidence type="ECO:0000313" key="2">
    <source>
        <dbReference type="EMBL" id="CAD7266986.1"/>
    </source>
</evidence>
<name>A0A7R9B5W5_TIMSH</name>